<sequence>MESNKSLVDLINKASVHQRADLEQFLRSFLRFLFLAIPVVGLGLNSLALKVLSGRAAQDQHRFNHGAGLPLAAMTIADQLCLSSYFCWMVMFSEWGLSIAFEAYTKTVICKVLLYIVHSTSAFSLWCWALLSYFRYFAVYKPVKYQTMTSEPRLAVGVVIAICFVLEGWILATAVYEPTQNVCTEQLSRLTSSIAHVSEMTWTYFLPMVLIAILDLKVLCRQSNDTEVVVQLRPNKDSLSVNGKLPTSATLRKTSPRLMTKQNPTLRKEAVMFLQEKRWMSERRDSRSQVNMLYRCLYIALLDLAMNLPSYCLRLYSAIFYASPFASERISYYAESVSELLYFSQFCMNAIYLAIMVYQAPADSRRNTMTTSYRSKQSTIDSAHSSCRSVDQQRKRRELL</sequence>
<evidence type="ECO:0000256" key="4">
    <source>
        <dbReference type="ARBA" id="ARBA00023136"/>
    </source>
</evidence>
<evidence type="ECO:0000256" key="1">
    <source>
        <dbReference type="ARBA" id="ARBA00004370"/>
    </source>
</evidence>
<dbReference type="Pfam" id="PF00001">
    <property type="entry name" value="7tm_1"/>
    <property type="match status" value="1"/>
</dbReference>
<dbReference type="Gene3D" id="1.20.1070.10">
    <property type="entry name" value="Rhodopsin 7-helix transmembrane proteins"/>
    <property type="match status" value="1"/>
</dbReference>
<evidence type="ECO:0000256" key="2">
    <source>
        <dbReference type="ARBA" id="ARBA00022692"/>
    </source>
</evidence>
<evidence type="ECO:0000259" key="6">
    <source>
        <dbReference type="PROSITE" id="PS50262"/>
    </source>
</evidence>
<proteinExistence type="predicted"/>
<accession>A0A914XMR4</accession>
<feature type="transmembrane region" description="Helical" evidence="5">
    <location>
        <begin position="296"/>
        <end position="320"/>
    </location>
</feature>
<keyword evidence="2 5" id="KW-0812">Transmembrane</keyword>
<dbReference type="InterPro" id="IPR000276">
    <property type="entry name" value="GPCR_Rhodpsn"/>
</dbReference>
<keyword evidence="4 5" id="KW-0472">Membrane</keyword>
<evidence type="ECO:0000313" key="7">
    <source>
        <dbReference type="Proteomes" id="UP000887566"/>
    </source>
</evidence>
<feature type="domain" description="G-protein coupled receptors family 1 profile" evidence="6">
    <location>
        <begin position="44"/>
        <end position="353"/>
    </location>
</feature>
<keyword evidence="7" id="KW-1185">Reference proteome</keyword>
<dbReference type="WBParaSite" id="PSAMB.scaffold9211size5236.g32215.t1">
    <property type="protein sequence ID" value="PSAMB.scaffold9211size5236.g32215.t1"/>
    <property type="gene ID" value="PSAMB.scaffold9211size5236.g32215"/>
</dbReference>
<dbReference type="Proteomes" id="UP000887566">
    <property type="component" value="Unplaced"/>
</dbReference>
<feature type="transmembrane region" description="Helical" evidence="5">
    <location>
        <begin position="112"/>
        <end position="134"/>
    </location>
</feature>
<dbReference type="AlphaFoldDB" id="A0A914XMR4"/>
<dbReference type="PANTHER" id="PTHR24224">
    <property type="entry name" value="CARDIOACCELERATORY PEPTIDE RECEPTOR-RELATED"/>
    <property type="match status" value="1"/>
</dbReference>
<dbReference type="PANTHER" id="PTHR24224:SF37">
    <property type="entry name" value="G-PROTEIN COUPLED RECEPTORS FAMILY 1 PROFILE DOMAIN-CONTAINING PROTEIN"/>
    <property type="match status" value="1"/>
</dbReference>
<evidence type="ECO:0000313" key="8">
    <source>
        <dbReference type="WBParaSite" id="PSAMB.scaffold9211size5236.g32215.t1"/>
    </source>
</evidence>
<feature type="transmembrane region" description="Helical" evidence="5">
    <location>
        <begin position="194"/>
        <end position="214"/>
    </location>
</feature>
<dbReference type="GO" id="GO:0016020">
    <property type="term" value="C:membrane"/>
    <property type="evidence" value="ECO:0007669"/>
    <property type="project" value="UniProtKB-SubCell"/>
</dbReference>
<evidence type="ECO:0000256" key="5">
    <source>
        <dbReference type="SAM" id="Phobius"/>
    </source>
</evidence>
<protein>
    <submittedName>
        <fullName evidence="8">G-protein coupled receptors family 1 profile domain-containing protein</fullName>
    </submittedName>
</protein>
<keyword evidence="3 5" id="KW-1133">Transmembrane helix</keyword>
<reference evidence="8" key="1">
    <citation type="submission" date="2022-11" db="UniProtKB">
        <authorList>
            <consortium name="WormBaseParasite"/>
        </authorList>
    </citation>
    <scope>IDENTIFICATION</scope>
</reference>
<feature type="transmembrane region" description="Helical" evidence="5">
    <location>
        <begin position="29"/>
        <end position="48"/>
    </location>
</feature>
<feature type="transmembrane region" description="Helical" evidence="5">
    <location>
        <begin position="154"/>
        <end position="174"/>
    </location>
</feature>
<comment type="subcellular location">
    <subcellularLocation>
        <location evidence="1">Membrane</location>
    </subcellularLocation>
</comment>
<dbReference type="InterPro" id="IPR017452">
    <property type="entry name" value="GPCR_Rhodpsn_7TM"/>
</dbReference>
<feature type="transmembrane region" description="Helical" evidence="5">
    <location>
        <begin position="69"/>
        <end position="92"/>
    </location>
</feature>
<feature type="transmembrane region" description="Helical" evidence="5">
    <location>
        <begin position="340"/>
        <end position="358"/>
    </location>
</feature>
<organism evidence="7 8">
    <name type="scientific">Plectus sambesii</name>
    <dbReference type="NCBI Taxonomy" id="2011161"/>
    <lineage>
        <taxon>Eukaryota</taxon>
        <taxon>Metazoa</taxon>
        <taxon>Ecdysozoa</taxon>
        <taxon>Nematoda</taxon>
        <taxon>Chromadorea</taxon>
        <taxon>Plectida</taxon>
        <taxon>Plectina</taxon>
        <taxon>Plectoidea</taxon>
        <taxon>Plectidae</taxon>
        <taxon>Plectus</taxon>
    </lineage>
</organism>
<name>A0A914XMR4_9BILA</name>
<dbReference type="GO" id="GO:0004930">
    <property type="term" value="F:G protein-coupled receptor activity"/>
    <property type="evidence" value="ECO:0007669"/>
    <property type="project" value="InterPro"/>
</dbReference>
<dbReference type="PROSITE" id="PS50262">
    <property type="entry name" value="G_PROTEIN_RECEP_F1_2"/>
    <property type="match status" value="1"/>
</dbReference>
<evidence type="ECO:0000256" key="3">
    <source>
        <dbReference type="ARBA" id="ARBA00022989"/>
    </source>
</evidence>
<dbReference type="InterPro" id="IPR052665">
    <property type="entry name" value="Neuropeptide-GPCR"/>
</dbReference>
<dbReference type="SUPFAM" id="SSF81321">
    <property type="entry name" value="Family A G protein-coupled receptor-like"/>
    <property type="match status" value="1"/>
</dbReference>